<keyword evidence="4" id="KW-1185">Reference proteome</keyword>
<keyword evidence="1" id="KW-0175">Coiled coil</keyword>
<dbReference type="AlphaFoldDB" id="A0ABD2W6V4"/>
<evidence type="ECO:0000313" key="4">
    <source>
        <dbReference type="Proteomes" id="UP001627154"/>
    </source>
</evidence>
<feature type="region of interest" description="Disordered" evidence="2">
    <location>
        <begin position="1"/>
        <end position="41"/>
    </location>
</feature>
<feature type="coiled-coil region" evidence="1">
    <location>
        <begin position="178"/>
        <end position="272"/>
    </location>
</feature>
<feature type="compositionally biased region" description="Low complexity" evidence="2">
    <location>
        <begin position="1"/>
        <end position="21"/>
    </location>
</feature>
<evidence type="ECO:0000313" key="3">
    <source>
        <dbReference type="EMBL" id="KAL3388546.1"/>
    </source>
</evidence>
<protein>
    <submittedName>
        <fullName evidence="3">Uncharacterized protein</fullName>
    </submittedName>
</protein>
<organism evidence="3 4">
    <name type="scientific">Trichogramma kaykai</name>
    <dbReference type="NCBI Taxonomy" id="54128"/>
    <lineage>
        <taxon>Eukaryota</taxon>
        <taxon>Metazoa</taxon>
        <taxon>Ecdysozoa</taxon>
        <taxon>Arthropoda</taxon>
        <taxon>Hexapoda</taxon>
        <taxon>Insecta</taxon>
        <taxon>Pterygota</taxon>
        <taxon>Neoptera</taxon>
        <taxon>Endopterygota</taxon>
        <taxon>Hymenoptera</taxon>
        <taxon>Apocrita</taxon>
        <taxon>Proctotrupomorpha</taxon>
        <taxon>Chalcidoidea</taxon>
        <taxon>Trichogrammatidae</taxon>
        <taxon>Trichogramma</taxon>
    </lineage>
</organism>
<sequence>MEGNTQQASSSSSVPTPAATQDMNRFTNAGASSSSSSSSSIDSKMCNVAKLREQLVEEIKDIELSMKETIRTLKSKVEASKSKAALIQDKLKQANQLLCHQSEQIYMKEQKNKILGEKVRELYECQKIIFETADDISNTLNKHEFLADNLANHYDSAMIVQQNDLRILQENLQQNSPDSKLSEQLKNLEIQITEKEKQIFQNQKEINQLESDLQLQRKQLEDKQQKLQDLDKKIADFEAKKKKLEEKVDLEIKEKQNQNLKLKEELDAQKQKLVNQSTIINELNCKVTRIR</sequence>
<name>A0ABD2W6V4_9HYME</name>
<evidence type="ECO:0000256" key="1">
    <source>
        <dbReference type="SAM" id="Coils"/>
    </source>
</evidence>
<gene>
    <name evidence="3" type="ORF">TKK_016268</name>
</gene>
<comment type="caution">
    <text evidence="3">The sequence shown here is derived from an EMBL/GenBank/DDBJ whole genome shotgun (WGS) entry which is preliminary data.</text>
</comment>
<proteinExistence type="predicted"/>
<dbReference type="EMBL" id="JBJJXI010000129">
    <property type="protein sequence ID" value="KAL3388546.1"/>
    <property type="molecule type" value="Genomic_DNA"/>
</dbReference>
<dbReference type="Proteomes" id="UP001627154">
    <property type="component" value="Unassembled WGS sequence"/>
</dbReference>
<feature type="compositionally biased region" description="Polar residues" evidence="2">
    <location>
        <begin position="22"/>
        <end position="31"/>
    </location>
</feature>
<accession>A0ABD2W6V4</accession>
<evidence type="ECO:0000256" key="2">
    <source>
        <dbReference type="SAM" id="MobiDB-lite"/>
    </source>
</evidence>
<reference evidence="3 4" key="1">
    <citation type="journal article" date="2024" name="bioRxiv">
        <title>A reference genome for Trichogramma kaykai: A tiny desert-dwelling parasitoid wasp with competing sex-ratio distorters.</title>
        <authorList>
            <person name="Culotta J."/>
            <person name="Lindsey A.R."/>
        </authorList>
    </citation>
    <scope>NUCLEOTIDE SEQUENCE [LARGE SCALE GENOMIC DNA]</scope>
    <source>
        <strain evidence="3 4">KSX58</strain>
    </source>
</reference>